<dbReference type="EMBL" id="JBGBPQ010000024">
    <property type="protein sequence ID" value="KAL1499976.1"/>
    <property type="molecule type" value="Genomic_DNA"/>
</dbReference>
<keyword evidence="4" id="KW-1185">Reference proteome</keyword>
<dbReference type="InterPro" id="IPR041667">
    <property type="entry name" value="Cupin_8"/>
</dbReference>
<proteinExistence type="predicted"/>
<dbReference type="Pfam" id="PF13621">
    <property type="entry name" value="Cupin_8"/>
    <property type="match status" value="1"/>
</dbReference>
<dbReference type="Proteomes" id="UP001515480">
    <property type="component" value="Unassembled WGS sequence"/>
</dbReference>
<dbReference type="SMART" id="SM00558">
    <property type="entry name" value="JmjC"/>
    <property type="match status" value="1"/>
</dbReference>
<organism evidence="3 4">
    <name type="scientific">Prymnesium parvum</name>
    <name type="common">Toxic golden alga</name>
    <dbReference type="NCBI Taxonomy" id="97485"/>
    <lineage>
        <taxon>Eukaryota</taxon>
        <taxon>Haptista</taxon>
        <taxon>Haptophyta</taxon>
        <taxon>Prymnesiophyceae</taxon>
        <taxon>Prymnesiales</taxon>
        <taxon>Prymnesiaceae</taxon>
        <taxon>Prymnesium</taxon>
    </lineage>
</organism>
<comment type="caution">
    <text evidence="3">The sequence shown here is derived from an EMBL/GenBank/DDBJ whole genome shotgun (WGS) entry which is preliminary data.</text>
</comment>
<dbReference type="PROSITE" id="PS51184">
    <property type="entry name" value="JMJC"/>
    <property type="match status" value="1"/>
</dbReference>
<feature type="compositionally biased region" description="Polar residues" evidence="1">
    <location>
        <begin position="343"/>
        <end position="367"/>
    </location>
</feature>
<reference evidence="3 4" key="1">
    <citation type="journal article" date="2024" name="Science">
        <title>Giant polyketide synthase enzymes in the biosynthesis of giant marine polyether toxins.</title>
        <authorList>
            <person name="Fallon T.R."/>
            <person name="Shende V.V."/>
            <person name="Wierzbicki I.H."/>
            <person name="Pendleton A.L."/>
            <person name="Watervoot N.F."/>
            <person name="Auber R.P."/>
            <person name="Gonzalez D.J."/>
            <person name="Wisecaver J.H."/>
            <person name="Moore B.S."/>
        </authorList>
    </citation>
    <scope>NUCLEOTIDE SEQUENCE [LARGE SCALE GENOMIC DNA]</scope>
    <source>
        <strain evidence="3 4">12B1</strain>
    </source>
</reference>
<dbReference type="InterPro" id="IPR003347">
    <property type="entry name" value="JmjC_dom"/>
</dbReference>
<accession>A0AB34IM20</accession>
<dbReference type="GO" id="GO:0043565">
    <property type="term" value="F:sequence-specific DNA binding"/>
    <property type="evidence" value="ECO:0007669"/>
    <property type="project" value="TreeGrafter"/>
</dbReference>
<dbReference type="PANTHER" id="PTHR12480">
    <property type="entry name" value="ARGININE DEMETHYLASE AND LYSYL-HYDROXYLASE JMJD"/>
    <property type="match status" value="1"/>
</dbReference>
<dbReference type="GO" id="GO:0005634">
    <property type="term" value="C:nucleus"/>
    <property type="evidence" value="ECO:0007669"/>
    <property type="project" value="TreeGrafter"/>
</dbReference>
<evidence type="ECO:0000313" key="4">
    <source>
        <dbReference type="Proteomes" id="UP001515480"/>
    </source>
</evidence>
<dbReference type="InterPro" id="IPR050910">
    <property type="entry name" value="JMJD6_ArgDemeth/LysHydrox"/>
</dbReference>
<dbReference type="AlphaFoldDB" id="A0AB34IM20"/>
<dbReference type="SUPFAM" id="SSF51197">
    <property type="entry name" value="Clavaminate synthase-like"/>
    <property type="match status" value="1"/>
</dbReference>
<dbReference type="PANTHER" id="PTHR12480:SF6">
    <property type="entry name" value="2-OXOGLUTARATE AND IRON-DEPENDENT OXYGENASE JMJD4"/>
    <property type="match status" value="1"/>
</dbReference>
<evidence type="ECO:0000256" key="1">
    <source>
        <dbReference type="SAM" id="MobiDB-lite"/>
    </source>
</evidence>
<protein>
    <recommendedName>
        <fullName evidence="2">JmjC domain-containing protein</fullName>
    </recommendedName>
</protein>
<feature type="region of interest" description="Disordered" evidence="1">
    <location>
        <begin position="294"/>
        <end position="386"/>
    </location>
</feature>
<feature type="domain" description="JmjC" evidence="2">
    <location>
        <begin position="128"/>
        <end position="291"/>
    </location>
</feature>
<name>A0AB34IM20_PRYPA</name>
<evidence type="ECO:0000313" key="3">
    <source>
        <dbReference type="EMBL" id="KAL1499976.1"/>
    </source>
</evidence>
<dbReference type="GO" id="GO:0045905">
    <property type="term" value="P:positive regulation of translational termination"/>
    <property type="evidence" value="ECO:0007669"/>
    <property type="project" value="TreeGrafter"/>
</dbReference>
<dbReference type="GO" id="GO:0005737">
    <property type="term" value="C:cytoplasm"/>
    <property type="evidence" value="ECO:0007669"/>
    <property type="project" value="TreeGrafter"/>
</dbReference>
<dbReference type="Gene3D" id="2.60.120.650">
    <property type="entry name" value="Cupin"/>
    <property type="match status" value="1"/>
</dbReference>
<sequence length="416" mass="46496">MAHWPDLEPAVLPNAVPIDRREKLEPRETMGRYLLARGGEGCPVVVTDAQQGWKARKLWSLDYFKKHFPDEEVIASDRAPLRLEDNPPMKTLRVRMAEYVDYMQQPYHPLSRHERDMPFYGNSWSPFVTHERMRSHISRPYFVPDSIPSDNGSERLDRSFTKIFMGPAGTVTRLHNDTYHTHAWLSQISGTKQFILYPPSQAHLLHCGEGIQGEHGASQTWFDPLALDYQRFPRAREATPFVAVCSAGDTILVPGDWFHHATSLTPSITLMRNFMNDANAERFMKVWMERPANAAAAPRPRPPLAPPQPPPALPPAKRASDLRSPTAAAASASPPPPSDHSPNQATCVATPDPSSSLPGVRSTSTTLPAAREAAHRTQPSPSLGLQCGRVSVAMPGKHGKAREVWHWRQFRRASLC</sequence>
<dbReference type="GO" id="GO:0016706">
    <property type="term" value="F:2-oxoglutarate-dependent dioxygenase activity"/>
    <property type="evidence" value="ECO:0007669"/>
    <property type="project" value="TreeGrafter"/>
</dbReference>
<evidence type="ECO:0000259" key="2">
    <source>
        <dbReference type="PROSITE" id="PS51184"/>
    </source>
</evidence>
<gene>
    <name evidence="3" type="ORF">AB1Y20_012655</name>
</gene>
<feature type="compositionally biased region" description="Pro residues" evidence="1">
    <location>
        <begin position="299"/>
        <end position="314"/>
    </location>
</feature>